<reference evidence="2" key="1">
    <citation type="submission" date="2023-10" db="EMBL/GenBank/DDBJ databases">
        <authorList>
            <person name="Chen Y."/>
            <person name="Shah S."/>
            <person name="Dougan E. K."/>
            <person name="Thang M."/>
            <person name="Chan C."/>
        </authorList>
    </citation>
    <scope>NUCLEOTIDE SEQUENCE [LARGE SCALE GENOMIC DNA]</scope>
</reference>
<feature type="compositionally biased region" description="Basic and acidic residues" evidence="1">
    <location>
        <begin position="119"/>
        <end position="138"/>
    </location>
</feature>
<dbReference type="PANTHER" id="PTHR45740">
    <property type="entry name" value="POLY [ADP-RIBOSE] POLYMERASE"/>
    <property type="match status" value="1"/>
</dbReference>
<dbReference type="PANTHER" id="PTHR45740:SF2">
    <property type="entry name" value="POLY [ADP-RIBOSE] POLYMERASE"/>
    <property type="match status" value="1"/>
</dbReference>
<comment type="caution">
    <text evidence="2">The sequence shown here is derived from an EMBL/GenBank/DDBJ whole genome shotgun (WGS) entry which is preliminary data.</text>
</comment>
<evidence type="ECO:0000256" key="1">
    <source>
        <dbReference type="SAM" id="MobiDB-lite"/>
    </source>
</evidence>
<keyword evidence="3" id="KW-1185">Reference proteome</keyword>
<feature type="region of interest" description="Disordered" evidence="1">
    <location>
        <begin position="103"/>
        <end position="138"/>
    </location>
</feature>
<protein>
    <recommendedName>
        <fullName evidence="4">PARP</fullName>
    </recommendedName>
</protein>
<dbReference type="Gene3D" id="3.90.228.10">
    <property type="match status" value="1"/>
</dbReference>
<evidence type="ECO:0008006" key="4">
    <source>
        <dbReference type="Google" id="ProtNLM"/>
    </source>
</evidence>
<proteinExistence type="predicted"/>
<evidence type="ECO:0000313" key="3">
    <source>
        <dbReference type="Proteomes" id="UP001189429"/>
    </source>
</evidence>
<name>A0ABN9WJK4_9DINO</name>
<dbReference type="SUPFAM" id="SSF56399">
    <property type="entry name" value="ADP-ribosylation"/>
    <property type="match status" value="1"/>
</dbReference>
<dbReference type="Proteomes" id="UP001189429">
    <property type="component" value="Unassembled WGS sequence"/>
</dbReference>
<accession>A0ABN9WJK4</accession>
<dbReference type="InterPro" id="IPR051712">
    <property type="entry name" value="ARTD-AVP"/>
</dbReference>
<dbReference type="EMBL" id="CAUYUJ010018838">
    <property type="protein sequence ID" value="CAK0886700.1"/>
    <property type="molecule type" value="Genomic_DNA"/>
</dbReference>
<organism evidence="2 3">
    <name type="scientific">Prorocentrum cordatum</name>
    <dbReference type="NCBI Taxonomy" id="2364126"/>
    <lineage>
        <taxon>Eukaryota</taxon>
        <taxon>Sar</taxon>
        <taxon>Alveolata</taxon>
        <taxon>Dinophyceae</taxon>
        <taxon>Prorocentrales</taxon>
        <taxon>Prorocentraceae</taxon>
        <taxon>Prorocentrum</taxon>
    </lineage>
</organism>
<sequence length="329" mass="36639">MYPEYLVIYSRAYETTDEASLRALVSQPYFMQHPVYWRNAHKDPDKVFFGDQFELGRGALGILQRLVEAANSNPGVTLTVLRARRLELSADWKRYSGLRKAWKRRRPESPPGTPSEAEPGSRDSSEWQPRRCQHAHELDGHPDSWRAFAAVHGEVEAAGQVIPMPTLDRDLNECLLWHGISPKDAEWVANDGAAAMVHLAEGAPGRFGVGVYFVEDLSKVLGNAQAHDGQRVPRAYSEDMAMNLVYAKMQGGIKVVILCRVLCGDLFYTEAKSEPDAVSNMAAAGKDAVLANPERRGAREFVVTKGPQIYPEYVIELQETCRENLTAAV</sequence>
<evidence type="ECO:0000313" key="2">
    <source>
        <dbReference type="EMBL" id="CAK0886700.1"/>
    </source>
</evidence>
<gene>
    <name evidence="2" type="ORF">PCOR1329_LOCUS67987</name>
</gene>